<accession>X6LPC7</accession>
<feature type="repeat" description="WD" evidence="3">
    <location>
        <begin position="29"/>
        <end position="72"/>
    </location>
</feature>
<evidence type="ECO:0000256" key="1">
    <source>
        <dbReference type="ARBA" id="ARBA00022574"/>
    </source>
</evidence>
<dbReference type="InterPro" id="IPR001680">
    <property type="entry name" value="WD40_rpt"/>
</dbReference>
<dbReference type="SMART" id="SM00320">
    <property type="entry name" value="WD40"/>
    <property type="match status" value="2"/>
</dbReference>
<dbReference type="EMBL" id="ASPP01035409">
    <property type="protein sequence ID" value="ETO02590.1"/>
    <property type="molecule type" value="Genomic_DNA"/>
</dbReference>
<dbReference type="InterPro" id="IPR015943">
    <property type="entry name" value="WD40/YVTN_repeat-like_dom_sf"/>
</dbReference>
<dbReference type="InterPro" id="IPR036322">
    <property type="entry name" value="WD40_repeat_dom_sf"/>
</dbReference>
<name>X6LPC7_RETFI</name>
<dbReference type="SUPFAM" id="SSF50978">
    <property type="entry name" value="WD40 repeat-like"/>
    <property type="match status" value="1"/>
</dbReference>
<feature type="non-terminal residue" evidence="4">
    <location>
        <position position="1"/>
    </location>
</feature>
<feature type="repeat" description="WD" evidence="3">
    <location>
        <begin position="73"/>
        <end position="122"/>
    </location>
</feature>
<dbReference type="GO" id="GO:1990234">
    <property type="term" value="C:transferase complex"/>
    <property type="evidence" value="ECO:0007669"/>
    <property type="project" value="UniProtKB-ARBA"/>
</dbReference>
<evidence type="ECO:0000313" key="4">
    <source>
        <dbReference type="EMBL" id="ETO02590.1"/>
    </source>
</evidence>
<proteinExistence type="predicted"/>
<dbReference type="PROSITE" id="PS50082">
    <property type="entry name" value="WD_REPEATS_2"/>
    <property type="match status" value="2"/>
</dbReference>
<keyword evidence="1 3" id="KW-0853">WD repeat</keyword>
<evidence type="ECO:0000256" key="2">
    <source>
        <dbReference type="ARBA" id="ARBA00022737"/>
    </source>
</evidence>
<dbReference type="AlphaFoldDB" id="X6LPC7"/>
<dbReference type="Proteomes" id="UP000023152">
    <property type="component" value="Unassembled WGS sequence"/>
</dbReference>
<reference evidence="4 5" key="1">
    <citation type="journal article" date="2013" name="Curr. Biol.">
        <title>The Genome of the Foraminiferan Reticulomyxa filosa.</title>
        <authorList>
            <person name="Glockner G."/>
            <person name="Hulsmann N."/>
            <person name="Schleicher M."/>
            <person name="Noegel A.A."/>
            <person name="Eichinger L."/>
            <person name="Gallinger C."/>
            <person name="Pawlowski J."/>
            <person name="Sierra R."/>
            <person name="Euteneuer U."/>
            <person name="Pillet L."/>
            <person name="Moustafa A."/>
            <person name="Platzer M."/>
            <person name="Groth M."/>
            <person name="Szafranski K."/>
            <person name="Schliwa M."/>
        </authorList>
    </citation>
    <scope>NUCLEOTIDE SEQUENCE [LARGE SCALE GENOMIC DNA]</scope>
</reference>
<dbReference type="PANTHER" id="PTHR22847">
    <property type="entry name" value="WD40 REPEAT PROTEIN"/>
    <property type="match status" value="1"/>
</dbReference>
<organism evidence="4 5">
    <name type="scientific">Reticulomyxa filosa</name>
    <dbReference type="NCBI Taxonomy" id="46433"/>
    <lineage>
        <taxon>Eukaryota</taxon>
        <taxon>Sar</taxon>
        <taxon>Rhizaria</taxon>
        <taxon>Retaria</taxon>
        <taxon>Foraminifera</taxon>
        <taxon>Monothalamids</taxon>
        <taxon>Reticulomyxidae</taxon>
        <taxon>Reticulomyxa</taxon>
    </lineage>
</organism>
<dbReference type="Pfam" id="PF00400">
    <property type="entry name" value="WD40"/>
    <property type="match status" value="2"/>
</dbReference>
<dbReference type="PRINTS" id="PR00320">
    <property type="entry name" value="GPROTEINBRPT"/>
</dbReference>
<dbReference type="PROSITE" id="PS00678">
    <property type="entry name" value="WD_REPEATS_1"/>
    <property type="match status" value="2"/>
</dbReference>
<keyword evidence="5" id="KW-1185">Reference proteome</keyword>
<sequence length="234" mass="26926">ILFGVLIFHHCKVIATMIIKVIILQLILFKGHESRVNSVRYGSNELRNIILSGSHDKSIRLWDIRSGKQFQMFNGHKDYVWYAEYSPFVIKNNIGNSNVLCSGSYDNTIRFWDIRSNKSELYVIKGDKGDDGITCLKFMSLKKKVKSHEQKPNNGCGVSLCYGSYNGPIFVKISNQLRLFVSIIILFFYFEYTEFFKQALGNLKKKSIKVIGQFPNYFNPTTIMNHLSILIVIA</sequence>
<protein>
    <submittedName>
        <fullName evidence="4">WD-repeat protein</fullName>
    </submittedName>
</protein>
<dbReference type="PROSITE" id="PS50294">
    <property type="entry name" value="WD_REPEATS_REGION"/>
    <property type="match status" value="1"/>
</dbReference>
<evidence type="ECO:0000256" key="3">
    <source>
        <dbReference type="PROSITE-ProRule" id="PRU00221"/>
    </source>
</evidence>
<keyword evidence="2" id="KW-0677">Repeat</keyword>
<dbReference type="PANTHER" id="PTHR22847:SF637">
    <property type="entry name" value="WD REPEAT DOMAIN 5B"/>
    <property type="match status" value="1"/>
</dbReference>
<evidence type="ECO:0000313" key="5">
    <source>
        <dbReference type="Proteomes" id="UP000023152"/>
    </source>
</evidence>
<dbReference type="InterPro" id="IPR020472">
    <property type="entry name" value="WD40_PAC1"/>
</dbReference>
<dbReference type="InterPro" id="IPR019775">
    <property type="entry name" value="WD40_repeat_CS"/>
</dbReference>
<comment type="caution">
    <text evidence="4">The sequence shown here is derived from an EMBL/GenBank/DDBJ whole genome shotgun (WGS) entry which is preliminary data.</text>
</comment>
<dbReference type="Gene3D" id="2.130.10.10">
    <property type="entry name" value="YVTN repeat-like/Quinoprotein amine dehydrogenase"/>
    <property type="match status" value="1"/>
</dbReference>
<gene>
    <name evidence="4" type="ORF">RFI_34828</name>
</gene>